<sequence>MYFFLIGRLISRNIAGFGKNRRGFSSSIDVGKDNNGSGVVKGPDSDPNGVMGPPSNSTGQLDDSDYVFSFDPMLKSKVIQISGDCQGSDFSRKIQTARDFIKSGHRVEVVIYTKQGKTTKTQTDKVIEAIHSALPRQIDIVYSHLSDIAKPFTIKSRSRGHARQFIIKFWPI</sequence>
<evidence type="ECO:0000313" key="2">
    <source>
        <dbReference type="EMBL" id="EKX73955.1"/>
    </source>
</evidence>
<dbReference type="VEuPathDB" id="PiroplasmaDB:BEWA_039930"/>
<accession>L1LFC8</accession>
<dbReference type="Gene3D" id="3.30.110.10">
    <property type="entry name" value="Translation initiation factor 3 (IF-3), C-terminal domain"/>
    <property type="match status" value="1"/>
</dbReference>
<dbReference type="GO" id="GO:0006413">
    <property type="term" value="P:translational initiation"/>
    <property type="evidence" value="ECO:0007669"/>
    <property type="project" value="InterPro"/>
</dbReference>
<dbReference type="OrthoDB" id="21573at2759"/>
<reference evidence="2 3" key="1">
    <citation type="journal article" date="2012" name="BMC Genomics">
        <title>Comparative genomic analysis and phylogenetic position of Theileria equi.</title>
        <authorList>
            <person name="Kappmeyer L.S."/>
            <person name="Thiagarajan M."/>
            <person name="Herndon D.R."/>
            <person name="Ramsay J.D."/>
            <person name="Caler E."/>
            <person name="Djikeng A."/>
            <person name="Gillespie J.J."/>
            <person name="Lau A.O."/>
            <person name="Roalson E.H."/>
            <person name="Silva J.C."/>
            <person name="Silva M.G."/>
            <person name="Suarez C.E."/>
            <person name="Ueti M.W."/>
            <person name="Nene V.M."/>
            <person name="Mealey R.H."/>
            <person name="Knowles D.P."/>
            <person name="Brayton K.A."/>
        </authorList>
    </citation>
    <scope>NUCLEOTIDE SEQUENCE [LARGE SCALE GENOMIC DNA]</scope>
    <source>
        <strain evidence="2 3">WA</strain>
    </source>
</reference>
<dbReference type="KEGG" id="beq:BEWA_039930"/>
<organism evidence="2 3">
    <name type="scientific">Theileria equi strain WA</name>
    <dbReference type="NCBI Taxonomy" id="1537102"/>
    <lineage>
        <taxon>Eukaryota</taxon>
        <taxon>Sar</taxon>
        <taxon>Alveolata</taxon>
        <taxon>Apicomplexa</taxon>
        <taxon>Aconoidasida</taxon>
        <taxon>Piroplasmida</taxon>
        <taxon>Theileriidae</taxon>
        <taxon>Theileria</taxon>
    </lineage>
</organism>
<name>L1LFC8_THEEQ</name>
<dbReference type="eggNOG" id="ENOG502QXSA">
    <property type="taxonomic scope" value="Eukaryota"/>
</dbReference>
<dbReference type="SUPFAM" id="SSF55200">
    <property type="entry name" value="Translation initiation factor IF3, C-terminal domain"/>
    <property type="match status" value="1"/>
</dbReference>
<keyword evidence="3" id="KW-1185">Reference proteome</keyword>
<dbReference type="Proteomes" id="UP000031512">
    <property type="component" value="Unassembled WGS sequence"/>
</dbReference>
<proteinExistence type="predicted"/>
<evidence type="ECO:0000256" key="1">
    <source>
        <dbReference type="SAM" id="MobiDB-lite"/>
    </source>
</evidence>
<evidence type="ECO:0000313" key="3">
    <source>
        <dbReference type="Proteomes" id="UP000031512"/>
    </source>
</evidence>
<dbReference type="AlphaFoldDB" id="L1LFC8"/>
<dbReference type="RefSeq" id="XP_004833407.1">
    <property type="nucleotide sequence ID" value="XM_004833350.1"/>
</dbReference>
<dbReference type="InterPro" id="IPR036788">
    <property type="entry name" value="T_IF-3_C_sf"/>
</dbReference>
<dbReference type="EMBL" id="ACOU01000002">
    <property type="protein sequence ID" value="EKX73955.1"/>
    <property type="molecule type" value="Genomic_DNA"/>
</dbReference>
<protein>
    <submittedName>
        <fullName evidence="2">Uncharacterized protein</fullName>
    </submittedName>
</protein>
<feature type="region of interest" description="Disordered" evidence="1">
    <location>
        <begin position="26"/>
        <end position="59"/>
    </location>
</feature>
<gene>
    <name evidence="2" type="ORF">BEWA_039930</name>
</gene>
<dbReference type="GeneID" id="15807403"/>
<comment type="caution">
    <text evidence="2">The sequence shown here is derived from an EMBL/GenBank/DDBJ whole genome shotgun (WGS) entry which is preliminary data.</text>
</comment>